<feature type="compositionally biased region" description="Polar residues" evidence="1">
    <location>
        <begin position="138"/>
        <end position="148"/>
    </location>
</feature>
<evidence type="ECO:0000313" key="2">
    <source>
        <dbReference type="EMBL" id="CEM21270.1"/>
    </source>
</evidence>
<dbReference type="Proteomes" id="UP000041254">
    <property type="component" value="Unassembled WGS sequence"/>
</dbReference>
<dbReference type="VEuPathDB" id="CryptoDB:Vbra_22631"/>
<sequence length="216" mass="24187">MPALLESDDIYPPEKPGFIDVALFVGKRGDVESGDKVVWRPVRRSDVYRLPLSKTHAKYRDGMPYEEQRVLVEASKDRFRNALGISPGVPFLILDLSSSAIGVRPDAIQQHGVYLINLEEDDFNKYMSARREADSVLSSKVPATQERQPSIARQRGAATSRARVPALGSWLQQLVRRVTPNRVRQTDDQLTQPLLTCGEPDGARCVPRRLPSRPAN</sequence>
<reference evidence="2 3" key="1">
    <citation type="submission" date="2014-11" db="EMBL/GenBank/DDBJ databases">
        <authorList>
            <person name="Zhu J."/>
            <person name="Qi W."/>
            <person name="Song R."/>
        </authorList>
    </citation>
    <scope>NUCLEOTIDE SEQUENCE [LARGE SCALE GENOMIC DNA]</scope>
</reference>
<evidence type="ECO:0000256" key="1">
    <source>
        <dbReference type="SAM" id="MobiDB-lite"/>
    </source>
</evidence>
<name>A0A0G4G093_VITBC</name>
<dbReference type="EMBL" id="CDMY01000540">
    <property type="protein sequence ID" value="CEM21270.1"/>
    <property type="molecule type" value="Genomic_DNA"/>
</dbReference>
<accession>A0A0G4G093</accession>
<dbReference type="AlphaFoldDB" id="A0A0G4G093"/>
<dbReference type="InParanoid" id="A0A0G4G093"/>
<protein>
    <submittedName>
        <fullName evidence="2">Uncharacterized protein</fullName>
    </submittedName>
</protein>
<evidence type="ECO:0000313" key="3">
    <source>
        <dbReference type="Proteomes" id="UP000041254"/>
    </source>
</evidence>
<gene>
    <name evidence="2" type="ORF">Vbra_22631</name>
</gene>
<organism evidence="2 3">
    <name type="scientific">Vitrella brassicaformis (strain CCMP3155)</name>
    <dbReference type="NCBI Taxonomy" id="1169540"/>
    <lineage>
        <taxon>Eukaryota</taxon>
        <taxon>Sar</taxon>
        <taxon>Alveolata</taxon>
        <taxon>Colpodellida</taxon>
        <taxon>Vitrellaceae</taxon>
        <taxon>Vitrella</taxon>
    </lineage>
</organism>
<feature type="region of interest" description="Disordered" evidence="1">
    <location>
        <begin position="138"/>
        <end position="158"/>
    </location>
</feature>
<keyword evidence="3" id="KW-1185">Reference proteome</keyword>
<proteinExistence type="predicted"/>